<accession>A0A1F6N380</accession>
<comment type="caution">
    <text evidence="2">The sequence shown here is derived from an EMBL/GenBank/DDBJ whole genome shotgun (WGS) entry which is preliminary data.</text>
</comment>
<dbReference type="EMBL" id="MFQH01000013">
    <property type="protein sequence ID" value="OGH78332.1"/>
    <property type="molecule type" value="Genomic_DNA"/>
</dbReference>
<evidence type="ECO:0000313" key="3">
    <source>
        <dbReference type="Proteomes" id="UP000177040"/>
    </source>
</evidence>
<keyword evidence="1" id="KW-1133">Transmembrane helix</keyword>
<evidence type="ECO:0000256" key="1">
    <source>
        <dbReference type="SAM" id="Phobius"/>
    </source>
</evidence>
<feature type="transmembrane region" description="Helical" evidence="1">
    <location>
        <begin position="93"/>
        <end position="117"/>
    </location>
</feature>
<feature type="transmembrane region" description="Helical" evidence="1">
    <location>
        <begin position="129"/>
        <end position="151"/>
    </location>
</feature>
<proteinExistence type="predicted"/>
<organism evidence="2 3">
    <name type="scientific">Candidatus Magasanikbacteria bacterium RIFCSPLOWO2_01_FULL_40_15</name>
    <dbReference type="NCBI Taxonomy" id="1798686"/>
    <lineage>
        <taxon>Bacteria</taxon>
        <taxon>Candidatus Magasanikiibacteriota</taxon>
    </lineage>
</organism>
<dbReference type="Pfam" id="PF18895">
    <property type="entry name" value="T4SS_pilin"/>
    <property type="match status" value="1"/>
</dbReference>
<name>A0A1F6N380_9BACT</name>
<gene>
    <name evidence="2" type="ORF">A2983_01050</name>
</gene>
<sequence>MKKTKLFFIATLTIFSFLFSIFLFKEVSAEAKAPAGGESGTAECNTVCQWIKKKYPAPEGYVEGGGVIPKCAFSGQCRDTNDLVQIFINQGKVVFGLIGMVALVAFVYGGFLMVFSFGESSKVQQGKDVMVAAVIGIMIVFSAYLIVSFILNALGVGSEFQAVK</sequence>
<reference evidence="2 3" key="1">
    <citation type="journal article" date="2016" name="Nat. Commun.">
        <title>Thousands of microbial genomes shed light on interconnected biogeochemical processes in an aquifer system.</title>
        <authorList>
            <person name="Anantharaman K."/>
            <person name="Brown C.T."/>
            <person name="Hug L.A."/>
            <person name="Sharon I."/>
            <person name="Castelle C.J."/>
            <person name="Probst A.J."/>
            <person name="Thomas B.C."/>
            <person name="Singh A."/>
            <person name="Wilkins M.J."/>
            <person name="Karaoz U."/>
            <person name="Brodie E.L."/>
            <person name="Williams K.H."/>
            <person name="Hubbard S.S."/>
            <person name="Banfield J.F."/>
        </authorList>
    </citation>
    <scope>NUCLEOTIDE SEQUENCE [LARGE SCALE GENOMIC DNA]</scope>
</reference>
<dbReference type="AlphaFoldDB" id="A0A1F6N380"/>
<protein>
    <submittedName>
        <fullName evidence="2">Uncharacterized protein</fullName>
    </submittedName>
</protein>
<keyword evidence="1" id="KW-0472">Membrane</keyword>
<keyword evidence="1" id="KW-0812">Transmembrane</keyword>
<dbReference type="InterPro" id="IPR043993">
    <property type="entry name" value="T4SS_pilin"/>
</dbReference>
<dbReference type="Proteomes" id="UP000177040">
    <property type="component" value="Unassembled WGS sequence"/>
</dbReference>
<evidence type="ECO:0000313" key="2">
    <source>
        <dbReference type="EMBL" id="OGH78332.1"/>
    </source>
</evidence>